<evidence type="ECO:0000313" key="3">
    <source>
        <dbReference type="Proteomes" id="UP000242180"/>
    </source>
</evidence>
<dbReference type="PANTHER" id="PTHR12350">
    <property type="entry name" value="HISTONE-LYSINE N-METHYLTRANSFERASE-RELATED"/>
    <property type="match status" value="1"/>
</dbReference>
<dbReference type="STRING" id="13706.A0A1X2HC33"/>
<dbReference type="Pfam" id="PF00856">
    <property type="entry name" value="SET"/>
    <property type="match status" value="1"/>
</dbReference>
<dbReference type="PANTHER" id="PTHR12350:SF19">
    <property type="entry name" value="SET DOMAIN-CONTAINING PROTEIN"/>
    <property type="match status" value="1"/>
</dbReference>
<reference evidence="2 3" key="1">
    <citation type="submission" date="2016-07" db="EMBL/GenBank/DDBJ databases">
        <title>Pervasive Adenine N6-methylation of Active Genes in Fungi.</title>
        <authorList>
            <consortium name="DOE Joint Genome Institute"/>
            <person name="Mondo S.J."/>
            <person name="Dannebaum R.O."/>
            <person name="Kuo R.C."/>
            <person name="Labutti K."/>
            <person name="Haridas S."/>
            <person name="Kuo A."/>
            <person name="Salamov A."/>
            <person name="Ahrendt S.R."/>
            <person name="Lipzen A."/>
            <person name="Sullivan W."/>
            <person name="Andreopoulos W.B."/>
            <person name="Clum A."/>
            <person name="Lindquist E."/>
            <person name="Daum C."/>
            <person name="Ramamoorthy G.K."/>
            <person name="Gryganskyi A."/>
            <person name="Culley D."/>
            <person name="Magnuson J.K."/>
            <person name="James T.Y."/>
            <person name="O'Malley M.A."/>
            <person name="Stajich J.E."/>
            <person name="Spatafora J.W."/>
            <person name="Visel A."/>
            <person name="Grigoriev I.V."/>
        </authorList>
    </citation>
    <scope>NUCLEOTIDE SEQUENCE [LARGE SCALE GENOMIC DNA]</scope>
    <source>
        <strain evidence="2 3">NRRL 2496</strain>
    </source>
</reference>
<evidence type="ECO:0000259" key="1">
    <source>
        <dbReference type="Pfam" id="PF00856"/>
    </source>
</evidence>
<gene>
    <name evidence="2" type="ORF">BCR43DRAFT_493543</name>
</gene>
<keyword evidence="3" id="KW-1185">Reference proteome</keyword>
<dbReference type="OrthoDB" id="5984008at2759"/>
<dbReference type="OMA" id="GYWLNGH"/>
<dbReference type="InParanoid" id="A0A1X2HC33"/>
<accession>A0A1X2HC33</accession>
<dbReference type="InterPro" id="IPR046341">
    <property type="entry name" value="SET_dom_sf"/>
</dbReference>
<proteinExistence type="predicted"/>
<comment type="caution">
    <text evidence="2">The sequence shown here is derived from an EMBL/GenBank/DDBJ whole genome shotgun (WGS) entry which is preliminary data.</text>
</comment>
<dbReference type="AlphaFoldDB" id="A0A1X2HC33"/>
<dbReference type="Proteomes" id="UP000242180">
    <property type="component" value="Unassembled WGS sequence"/>
</dbReference>
<protein>
    <recommendedName>
        <fullName evidence="1">SET domain-containing protein</fullName>
    </recommendedName>
</protein>
<dbReference type="SUPFAM" id="SSF82199">
    <property type="entry name" value="SET domain"/>
    <property type="match status" value="1"/>
</dbReference>
<dbReference type="EMBL" id="MCGN01000006">
    <property type="protein sequence ID" value="ORY95754.1"/>
    <property type="molecule type" value="Genomic_DNA"/>
</dbReference>
<feature type="domain" description="SET" evidence="1">
    <location>
        <begin position="82"/>
        <end position="120"/>
    </location>
</feature>
<dbReference type="InterPro" id="IPR053201">
    <property type="entry name" value="Flavunoidine_N-MTase"/>
</dbReference>
<dbReference type="InterPro" id="IPR001214">
    <property type="entry name" value="SET_dom"/>
</dbReference>
<organism evidence="2 3">
    <name type="scientific">Syncephalastrum racemosum</name>
    <name type="common">Filamentous fungus</name>
    <dbReference type="NCBI Taxonomy" id="13706"/>
    <lineage>
        <taxon>Eukaryota</taxon>
        <taxon>Fungi</taxon>
        <taxon>Fungi incertae sedis</taxon>
        <taxon>Mucoromycota</taxon>
        <taxon>Mucoromycotina</taxon>
        <taxon>Mucoromycetes</taxon>
        <taxon>Mucorales</taxon>
        <taxon>Syncephalastraceae</taxon>
        <taxon>Syncephalastrum</taxon>
    </lineage>
</organism>
<evidence type="ECO:0000313" key="2">
    <source>
        <dbReference type="EMBL" id="ORY95754.1"/>
    </source>
</evidence>
<dbReference type="Gene3D" id="2.170.270.10">
    <property type="entry name" value="SET domain"/>
    <property type="match status" value="1"/>
</dbReference>
<sequence>MAVTENQNAEAIAARYHQQKPSHPGQFHVHRQGPVEELSSKLVTDREFKKGDVIAKLEGLSPGPKRHSSVQVSKTEHVELNSDLYFMNHSCDPSAHMDVDNKCVSALKDLKVGDEINFFYPSTEWDMAQPFTCWCGADKCIKTVTGANKLTAEQLNQFVLVNHIKELVAERDQQ</sequence>
<name>A0A1X2HC33_SYNRA</name>